<dbReference type="SUPFAM" id="SSF50998">
    <property type="entry name" value="Quinoprotein alcohol dehydrogenase-like"/>
    <property type="match status" value="1"/>
</dbReference>
<dbReference type="InterPro" id="IPR015943">
    <property type="entry name" value="WD40/YVTN_repeat-like_dom_sf"/>
</dbReference>
<accession>A0A7Y4GZI6</accession>
<protein>
    <submittedName>
        <fullName evidence="1">PQQ-binding-like beta-propeller repeat protein</fullName>
    </submittedName>
</protein>
<dbReference type="InterPro" id="IPR011047">
    <property type="entry name" value="Quinoprotein_ADH-like_sf"/>
</dbReference>
<evidence type="ECO:0000313" key="2">
    <source>
        <dbReference type="Proteomes" id="UP000528734"/>
    </source>
</evidence>
<dbReference type="Proteomes" id="UP000528734">
    <property type="component" value="Unassembled WGS sequence"/>
</dbReference>
<dbReference type="EMBL" id="JAAVLW010000001">
    <property type="protein sequence ID" value="NOJ44726.1"/>
    <property type="molecule type" value="Genomic_DNA"/>
</dbReference>
<dbReference type="RefSeq" id="WP_171707671.1">
    <property type="nucleotide sequence ID" value="NZ_JAAVLW010000001.1"/>
</dbReference>
<sequence>MDVRDQLFNRVREDAESIAQVTRGLNFPLAPYLDQTDLNALCDAVSLEPDQWATDDLERILLLRDGLYDLRQNLRDKGDNPEAEHSVDQVLGGLDRLYADFDRALRELERSELVEAQSHLTRLREGPRVSSAALEGEVQDLRAVATEVLTQAQITQRSIEINIFRVDHLNVNLEFLKNAKLNVKRLSASVFNIKLSLEQNVIFQGIFRFLNDGADRVLAELAALGRQLQKVYAQSKDFLAELSKLSETGGRFTRLVSSFLTRVFGDQPTPEMAIDLKQQTALSSSPILCGTLVRDKLATLCGRDGTRLLLDTSTMRLVDQAKSGDTINDAVVFEDWVAAGTTEGLELFPSIGRVVSERAPYRENVVAVAVMPWGALSEGEVITGSRDGTLRRWEKVANLSQVRSAKVSRHIQKLKPRGKEQLLVASREEVLLVDEDLEVLRRIPVNFMIKDMAVVDNDTLIVCGPGSVAHVNLGQGIYSRLIGATTTAEYAAVAVLADGTVCAGTEDGKLMALDFNSGEELGMVDLGFQVRGLITVDRRILAYGGAWNNSGRGKSIAFVTWQKRALQVEHR</sequence>
<comment type="caution">
    <text evidence="1">The sequence shown here is derived from an EMBL/GenBank/DDBJ whole genome shotgun (WGS) entry which is preliminary data.</text>
</comment>
<name>A0A7Y4GZI6_9BRAD</name>
<dbReference type="Gene3D" id="2.130.10.10">
    <property type="entry name" value="YVTN repeat-like/Quinoprotein amine dehydrogenase"/>
    <property type="match status" value="1"/>
</dbReference>
<reference evidence="1 2" key="1">
    <citation type="submission" date="2020-03" db="EMBL/GenBank/DDBJ databases">
        <title>Bradyrhizobium diversity isolated from nodules of Muelleranthus trifoliolatus.</title>
        <authorList>
            <person name="Klepa M."/>
            <person name="Helene L."/>
            <person name="Hungria M."/>
        </authorList>
    </citation>
    <scope>NUCLEOTIDE SEQUENCE [LARGE SCALE GENOMIC DNA]</scope>
    <source>
        <strain evidence="1 2">WSM 1744</strain>
    </source>
</reference>
<dbReference type="AlphaFoldDB" id="A0A7Y4GZI6"/>
<keyword evidence="2" id="KW-1185">Reference proteome</keyword>
<proteinExistence type="predicted"/>
<organism evidence="1 2">
    <name type="scientific">Bradyrhizobium archetypum</name>
    <dbReference type="NCBI Taxonomy" id="2721160"/>
    <lineage>
        <taxon>Bacteria</taxon>
        <taxon>Pseudomonadati</taxon>
        <taxon>Pseudomonadota</taxon>
        <taxon>Alphaproteobacteria</taxon>
        <taxon>Hyphomicrobiales</taxon>
        <taxon>Nitrobacteraceae</taxon>
        <taxon>Bradyrhizobium</taxon>
    </lineage>
</organism>
<gene>
    <name evidence="1" type="ORF">HCN50_00345</name>
</gene>
<evidence type="ECO:0000313" key="1">
    <source>
        <dbReference type="EMBL" id="NOJ44726.1"/>
    </source>
</evidence>